<keyword evidence="2" id="KW-1185">Reference proteome</keyword>
<evidence type="ECO:0008006" key="3">
    <source>
        <dbReference type="Google" id="ProtNLM"/>
    </source>
</evidence>
<dbReference type="SUPFAM" id="SSF53098">
    <property type="entry name" value="Ribonuclease H-like"/>
    <property type="match status" value="1"/>
</dbReference>
<name>A0A811NTW5_9POAL</name>
<protein>
    <recommendedName>
        <fullName evidence="3">HAT C-terminal dimerisation domain-containing protein</fullName>
    </recommendedName>
</protein>
<proteinExistence type="predicted"/>
<organism evidence="1 2">
    <name type="scientific">Miscanthus lutarioriparius</name>
    <dbReference type="NCBI Taxonomy" id="422564"/>
    <lineage>
        <taxon>Eukaryota</taxon>
        <taxon>Viridiplantae</taxon>
        <taxon>Streptophyta</taxon>
        <taxon>Embryophyta</taxon>
        <taxon>Tracheophyta</taxon>
        <taxon>Spermatophyta</taxon>
        <taxon>Magnoliopsida</taxon>
        <taxon>Liliopsida</taxon>
        <taxon>Poales</taxon>
        <taxon>Poaceae</taxon>
        <taxon>PACMAD clade</taxon>
        <taxon>Panicoideae</taxon>
        <taxon>Andropogonodae</taxon>
        <taxon>Andropogoneae</taxon>
        <taxon>Saccharinae</taxon>
        <taxon>Miscanthus</taxon>
    </lineage>
</organism>
<dbReference type="EMBL" id="CAJGYO010000005">
    <property type="protein sequence ID" value="CAD6233716.1"/>
    <property type="molecule type" value="Genomic_DNA"/>
</dbReference>
<dbReference type="Proteomes" id="UP000604825">
    <property type="component" value="Unassembled WGS sequence"/>
</dbReference>
<dbReference type="InterPro" id="IPR012337">
    <property type="entry name" value="RNaseH-like_sf"/>
</dbReference>
<reference evidence="1" key="1">
    <citation type="submission" date="2020-10" db="EMBL/GenBank/DDBJ databases">
        <authorList>
            <person name="Han B."/>
            <person name="Lu T."/>
            <person name="Zhao Q."/>
            <person name="Huang X."/>
            <person name="Zhao Y."/>
        </authorList>
    </citation>
    <scope>NUCLEOTIDE SEQUENCE</scope>
</reference>
<dbReference type="InterPro" id="IPR055298">
    <property type="entry name" value="AtLOH3-like"/>
</dbReference>
<dbReference type="AlphaFoldDB" id="A0A811NTW5"/>
<evidence type="ECO:0000313" key="1">
    <source>
        <dbReference type="EMBL" id="CAD6233716.1"/>
    </source>
</evidence>
<accession>A0A811NTW5</accession>
<gene>
    <name evidence="1" type="ORF">NCGR_LOCUS22998</name>
</gene>
<sequence>MSAEIPVRGRSRRDGFTVTNLHHYRAEIFYVVVDKICAEMNHRFSEATTEILLCFSCLDPSNSFSKFDVNKLARLAEIYDADFSDHDRGIIREKLETCSSDIESLATKMVATEKHLVFSLAYKLIELALLVPVSTATVERLFSAMKIIKSKLPNKIADDWFNNLMVCYFERELFRSLEEATILRRFQNLKTRKMQLPPSRMLGS</sequence>
<evidence type="ECO:0000313" key="2">
    <source>
        <dbReference type="Proteomes" id="UP000604825"/>
    </source>
</evidence>
<dbReference type="PANTHER" id="PTHR11697">
    <property type="entry name" value="GENERAL TRANSCRIPTION FACTOR 2-RELATED ZINC FINGER PROTEIN"/>
    <property type="match status" value="1"/>
</dbReference>
<dbReference type="PANTHER" id="PTHR11697:SF230">
    <property type="entry name" value="ZINC FINGER, MYM DOMAIN CONTAINING 1"/>
    <property type="match status" value="1"/>
</dbReference>
<comment type="caution">
    <text evidence="1">The sequence shown here is derived from an EMBL/GenBank/DDBJ whole genome shotgun (WGS) entry which is preliminary data.</text>
</comment>
<dbReference type="OrthoDB" id="676504at2759"/>